<organism evidence="1 2">
    <name type="scientific">Pelomonas cellulosilytica</name>
    <dbReference type="NCBI Taxonomy" id="2906762"/>
    <lineage>
        <taxon>Bacteria</taxon>
        <taxon>Pseudomonadati</taxon>
        <taxon>Pseudomonadota</taxon>
        <taxon>Betaproteobacteria</taxon>
        <taxon>Burkholderiales</taxon>
        <taxon>Sphaerotilaceae</taxon>
        <taxon>Roseateles</taxon>
    </lineage>
</organism>
<gene>
    <name evidence="1" type="ORF">LXT13_17140</name>
</gene>
<dbReference type="Proteomes" id="UP001200741">
    <property type="component" value="Unassembled WGS sequence"/>
</dbReference>
<evidence type="ECO:0000313" key="2">
    <source>
        <dbReference type="Proteomes" id="UP001200741"/>
    </source>
</evidence>
<dbReference type="EMBL" id="JAJTWU010000006">
    <property type="protein sequence ID" value="MCE4556123.1"/>
    <property type="molecule type" value="Genomic_DNA"/>
</dbReference>
<reference evidence="1 2" key="1">
    <citation type="submission" date="2021-12" db="EMBL/GenBank/DDBJ databases">
        <title>Genome seq of P8.</title>
        <authorList>
            <person name="Seo T."/>
        </authorList>
    </citation>
    <scope>NUCLEOTIDE SEQUENCE [LARGE SCALE GENOMIC DNA]</scope>
    <source>
        <strain evidence="1 2">P8</strain>
    </source>
</reference>
<proteinExistence type="predicted"/>
<comment type="caution">
    <text evidence="1">The sequence shown here is derived from an EMBL/GenBank/DDBJ whole genome shotgun (WGS) entry which is preliminary data.</text>
</comment>
<evidence type="ECO:0000313" key="1">
    <source>
        <dbReference type="EMBL" id="MCE4556123.1"/>
    </source>
</evidence>
<keyword evidence="2" id="KW-1185">Reference proteome</keyword>
<name>A0ABS8XZL0_9BURK</name>
<protein>
    <submittedName>
        <fullName evidence="1">Uncharacterized protein</fullName>
    </submittedName>
</protein>
<sequence length="561" mass="61961">MSEVVTVLHRFDLPMAAALVADKGCRAFLPDPVIYDRALGQGIAAPLVHVRSSADIAGAAFTDAQRDARALCRDLGEVLAAIAPAAVDGAWSGHRIFHLLWTLHGYRRIWPEVLAQHTHDHWHVLLPQQAHTYGVHSFVPGLLLVNELRDRGLHHTAYGFDCPGLDAYQLPDLRQLPAALDLIAHVPTCGHDARYIADELRASGLRVGALSPQMYDVPLDGVPASGLVGLPEVRALLGAQACARVQALRVPIEDVLRRHLVRWIAQPRFLDLQLQALWEALEAQTLFYLWLEQHFAGRPPRQLLISNHDATVHGALMTYAREQGMATLVLPHSRVHNLAIKSDGLAPLCLHHAMQDGPCLDLADRVLPSGPLRYPGDWQAPAETGELRTVGLVLNGISANGMCMVDFTAYAGAVQGWRDWAAQRGLTLKLRVRAVETPVTLVAQCLQTDVDGLMQNTQGSLLEFARGCDLTLGFDVPTSGLQDLVREGLAVMQVELRPLAWHEWSIVDERVVPRYGMVEAQQRLALMQANASVFARYRRAQFDAARARTADARPLRDWLRR</sequence>
<dbReference type="RefSeq" id="WP_233373163.1">
    <property type="nucleotide sequence ID" value="NZ_JAJTWU010000006.1"/>
</dbReference>
<accession>A0ABS8XZL0</accession>